<protein>
    <submittedName>
        <fullName evidence="1">Uncharacterized protein</fullName>
    </submittedName>
</protein>
<dbReference type="RefSeq" id="XP_009161896.1">
    <property type="nucleotide sequence ID" value="XM_009163632.1"/>
</dbReference>
<dbReference type="VEuPathDB" id="MicrosporidiaDB:Eint_091465"/>
<proteinExistence type="predicted"/>
<name>W8PGU2_ENCIT</name>
<dbReference type="KEGG" id="ein:Eint_091465"/>
<sequence>MDSFEKSLEEVLDRYNDILQVSEFPLTLGI</sequence>
<dbReference type="Proteomes" id="UP000002313">
    <property type="component" value="Chromosome IX"/>
</dbReference>
<reference evidence="1 2" key="1">
    <citation type="journal article" date="2010" name="Nat. Commun.">
        <title>The complete sequence of the smallest known nuclear genome from the microsporidian Encephalitozoon intestinalis.</title>
        <authorList>
            <person name="Corradi N."/>
            <person name="Pombert J.-F."/>
            <person name="Farinelli L."/>
            <person name="Didier E.S."/>
            <person name="Keeling P.J."/>
        </authorList>
    </citation>
    <scope>NUCLEOTIDE SEQUENCE [LARGE SCALE GENOMIC DNA]</scope>
    <source>
        <strain evidence="1 2">ATCC 50506</strain>
    </source>
</reference>
<dbReference type="AlphaFoldDB" id="W8PGU2"/>
<organism evidence="1 2">
    <name type="scientific">Encephalitozoon intestinalis (strain ATCC 50506)</name>
    <name type="common">Microsporidian parasite</name>
    <name type="synonym">Septata intestinalis</name>
    <dbReference type="NCBI Taxonomy" id="876142"/>
    <lineage>
        <taxon>Eukaryota</taxon>
        <taxon>Fungi</taxon>
        <taxon>Fungi incertae sedis</taxon>
        <taxon>Microsporidia</taxon>
        <taxon>Unikaryonidae</taxon>
        <taxon>Encephalitozoon</taxon>
    </lineage>
</organism>
<evidence type="ECO:0000313" key="2">
    <source>
        <dbReference type="Proteomes" id="UP000002313"/>
    </source>
</evidence>
<reference evidence="1 2" key="2">
    <citation type="journal article" date="2012" name="Proc. Natl. Acad. Sci. U.S.A.">
        <title>Gain and loss of multiple functionally related, horizontally transferred genes in the reduced genomes of two microsporidian parasites.</title>
        <authorList>
            <person name="Pombert J.-F."/>
            <person name="Selman M."/>
            <person name="Burki F."/>
            <person name="Bardell F.T."/>
            <person name="Farinelli L."/>
            <person name="Solter L.F."/>
            <person name="Whitman D.W."/>
            <person name="Weiss L.M."/>
            <person name="Corradi N."/>
            <person name="Keeling P.J."/>
        </authorList>
    </citation>
    <scope>NUCLEOTIDE SEQUENCE [LARGE SCALE GENOMIC DNA]</scope>
    <source>
        <strain evidence="1 2">ATCC 50506</strain>
    </source>
</reference>
<dbReference type="GeneID" id="20314086"/>
<dbReference type="HOGENOM" id="CLU_3406373_0_0_1"/>
<gene>
    <name evidence="1" type="ORF">Eint_091465</name>
</gene>
<evidence type="ECO:0000313" key="1">
    <source>
        <dbReference type="EMBL" id="AHL30151.1"/>
    </source>
</evidence>
<accession>W8PGU2</accession>
<dbReference type="EMBL" id="CP001950">
    <property type="protein sequence ID" value="AHL30151.1"/>
    <property type="molecule type" value="Genomic_DNA"/>
</dbReference>
<keyword evidence="2" id="KW-1185">Reference proteome</keyword>